<dbReference type="PANTHER" id="PTHR28529">
    <property type="entry name" value="DNA REPAIR PROTEIN SWI5 HOMOLOG"/>
    <property type="match status" value="1"/>
</dbReference>
<dbReference type="GO" id="GO:0000709">
    <property type="term" value="P:meiotic joint molecule formation"/>
    <property type="evidence" value="ECO:0007669"/>
    <property type="project" value="TreeGrafter"/>
</dbReference>
<evidence type="ECO:0000313" key="5">
    <source>
        <dbReference type="Proteomes" id="UP000308133"/>
    </source>
</evidence>
<name>A0A4U7AVN2_9PEZI</name>
<evidence type="ECO:0000256" key="2">
    <source>
        <dbReference type="ARBA" id="ARBA00022763"/>
    </source>
</evidence>
<dbReference type="Pfam" id="PF07061">
    <property type="entry name" value="Swi5"/>
    <property type="match status" value="1"/>
</dbReference>
<keyword evidence="3" id="KW-0234">DNA repair</keyword>
<evidence type="ECO:0008006" key="6">
    <source>
        <dbReference type="Google" id="ProtNLM"/>
    </source>
</evidence>
<dbReference type="Proteomes" id="UP000308133">
    <property type="component" value="Unassembled WGS sequence"/>
</dbReference>
<sequence>MTPQEDRDSISAHKVADLAVQRDDLVRRVLSTEASSNNDPTAQAGTASQVTSAEMQIALSDARASRAEHIKLLGRYNDIKDVAQGLMGLIAEQRGCRVKDVMEELGVTDEA</sequence>
<gene>
    <name evidence="4" type="ORF">C1H76_5498</name>
</gene>
<comment type="caution">
    <text evidence="4">The sequence shown here is derived from an EMBL/GenBank/DDBJ whole genome shotgun (WGS) entry which is preliminary data.</text>
</comment>
<dbReference type="AlphaFoldDB" id="A0A4U7AVN2"/>
<reference evidence="4 5" key="1">
    <citation type="submission" date="2018-02" db="EMBL/GenBank/DDBJ databases">
        <title>Draft genome sequences of Elsinoe sp., causing black scab on jojoba.</title>
        <authorList>
            <person name="Stodart B."/>
            <person name="Jeffress S."/>
            <person name="Ash G."/>
            <person name="Arun Chinnappa K."/>
        </authorList>
    </citation>
    <scope>NUCLEOTIDE SEQUENCE [LARGE SCALE GENOMIC DNA]</scope>
    <source>
        <strain evidence="4 5">Hillstone_2</strain>
    </source>
</reference>
<dbReference type="Gene3D" id="1.20.5.170">
    <property type="match status" value="1"/>
</dbReference>
<dbReference type="EMBL" id="PTQR01000068">
    <property type="protein sequence ID" value="TKX22209.1"/>
    <property type="molecule type" value="Genomic_DNA"/>
</dbReference>
<protein>
    <recommendedName>
        <fullName evidence="6">DNA repair protein SWI5</fullName>
    </recommendedName>
</protein>
<dbReference type="GO" id="GO:0032798">
    <property type="term" value="C:Swi5-Sfr1 complex"/>
    <property type="evidence" value="ECO:0007669"/>
    <property type="project" value="TreeGrafter"/>
</dbReference>
<accession>A0A4U7AVN2</accession>
<evidence type="ECO:0000256" key="3">
    <source>
        <dbReference type="ARBA" id="ARBA00023204"/>
    </source>
</evidence>
<evidence type="ECO:0000313" key="4">
    <source>
        <dbReference type="EMBL" id="TKX22209.1"/>
    </source>
</evidence>
<dbReference type="GO" id="GO:0010772">
    <property type="term" value="P:meiotic DNA recombinase assembly involved in reciprocal meiotic recombination"/>
    <property type="evidence" value="ECO:0007669"/>
    <property type="project" value="TreeGrafter"/>
</dbReference>
<dbReference type="GO" id="GO:0034974">
    <property type="term" value="C:Swi5-Swi2 complex"/>
    <property type="evidence" value="ECO:0007669"/>
    <property type="project" value="TreeGrafter"/>
</dbReference>
<proteinExistence type="inferred from homology"/>
<dbReference type="InterPro" id="IPR010760">
    <property type="entry name" value="DNA-repair_Swi5"/>
</dbReference>
<organism evidence="4 5">
    <name type="scientific">Elsinoe australis</name>
    <dbReference type="NCBI Taxonomy" id="40998"/>
    <lineage>
        <taxon>Eukaryota</taxon>
        <taxon>Fungi</taxon>
        <taxon>Dikarya</taxon>
        <taxon>Ascomycota</taxon>
        <taxon>Pezizomycotina</taxon>
        <taxon>Dothideomycetes</taxon>
        <taxon>Dothideomycetidae</taxon>
        <taxon>Myriangiales</taxon>
        <taxon>Elsinoaceae</taxon>
        <taxon>Elsinoe</taxon>
    </lineage>
</organism>
<evidence type="ECO:0000256" key="1">
    <source>
        <dbReference type="ARBA" id="ARBA00008060"/>
    </source>
</evidence>
<keyword evidence="2" id="KW-0227">DNA damage</keyword>
<comment type="similarity">
    <text evidence="1">Belongs to the SWI5/SAE3 family.</text>
</comment>
<dbReference type="PANTHER" id="PTHR28529:SF2">
    <property type="entry name" value="DNA REPAIR PROTEIN SWI5 HOMOLOG"/>
    <property type="match status" value="1"/>
</dbReference>